<protein>
    <recommendedName>
        <fullName evidence="7">YqaJ viral recombinase domain-containing protein</fullName>
    </recommendedName>
</protein>
<dbReference type="InterPro" id="IPR011335">
    <property type="entry name" value="Restrct_endonuc-II-like"/>
</dbReference>
<reference evidence="5 6" key="1">
    <citation type="submission" date="2015-09" db="EMBL/GenBank/DDBJ databases">
        <title>Trachymyrmex zeteki WGS genome.</title>
        <authorList>
            <person name="Nygaard S."/>
            <person name="Hu H."/>
            <person name="Boomsma J."/>
            <person name="Zhang G."/>
        </authorList>
    </citation>
    <scope>NUCLEOTIDE SEQUENCE [LARGE SCALE GENOMIC DNA]</scope>
    <source>
        <strain evidence="5">Tzet28-1</strain>
        <tissue evidence="5">Whole body</tissue>
    </source>
</reference>
<evidence type="ECO:0000256" key="2">
    <source>
        <dbReference type="ARBA" id="ARBA00022759"/>
    </source>
</evidence>
<dbReference type="PANTHER" id="PTHR39953">
    <property type="entry name" value="RE54151P"/>
    <property type="match status" value="1"/>
</dbReference>
<dbReference type="InterPro" id="IPR034720">
    <property type="entry name" value="Viral_alk_exo"/>
</dbReference>
<organism evidence="5 6">
    <name type="scientific">Mycetomoellerius zeteki</name>
    <dbReference type="NCBI Taxonomy" id="64791"/>
    <lineage>
        <taxon>Eukaryota</taxon>
        <taxon>Metazoa</taxon>
        <taxon>Ecdysozoa</taxon>
        <taxon>Arthropoda</taxon>
        <taxon>Hexapoda</taxon>
        <taxon>Insecta</taxon>
        <taxon>Pterygota</taxon>
        <taxon>Neoptera</taxon>
        <taxon>Endopterygota</taxon>
        <taxon>Hymenoptera</taxon>
        <taxon>Apocrita</taxon>
        <taxon>Aculeata</taxon>
        <taxon>Formicoidea</taxon>
        <taxon>Formicidae</taxon>
        <taxon>Myrmicinae</taxon>
        <taxon>Mycetomoellerius</taxon>
    </lineage>
</organism>
<dbReference type="SUPFAM" id="SSF52980">
    <property type="entry name" value="Restriction endonuclease-like"/>
    <property type="match status" value="1"/>
</dbReference>
<keyword evidence="2" id="KW-0255">Endonuclease</keyword>
<keyword evidence="6" id="KW-1185">Reference proteome</keyword>
<dbReference type="Gene3D" id="3.90.320.10">
    <property type="match status" value="1"/>
</dbReference>
<accession>A0A151XGA5</accession>
<evidence type="ECO:0000256" key="4">
    <source>
        <dbReference type="ARBA" id="ARBA00022839"/>
    </source>
</evidence>
<dbReference type="GO" id="GO:0006281">
    <property type="term" value="P:DNA repair"/>
    <property type="evidence" value="ECO:0007669"/>
    <property type="project" value="UniProtKB-ARBA"/>
</dbReference>
<dbReference type="EMBL" id="KQ982171">
    <property type="protein sequence ID" value="KYQ59429.1"/>
    <property type="molecule type" value="Genomic_DNA"/>
</dbReference>
<sequence length="267" mass="30333">MAQPGFVKAQSDNLPRVDVVMVLDFFANNPTLSVAESRGVKVHRYGDAAIGYVEICRQKTMYIIRAKICPEHKVRTKAYAVELTIDERKNKIKNVQCFDCAAFSDIRNVTNFLLFAKQHMSSNLCIEAAKATKEQSSCPLWYELRYGKITASTIYEAANCKTTNEVLQAVEKKLRMKFYSTGLILLPDYPIFGASPDSYTDNYIIEVKCPLTEKSEDKYICKDGSVAKKFYSQMQIQMMFAKRTKGLFCMAKFDFETSKKVNRVGGL</sequence>
<evidence type="ECO:0008006" key="7">
    <source>
        <dbReference type="Google" id="ProtNLM"/>
    </source>
</evidence>
<dbReference type="GO" id="GO:0004527">
    <property type="term" value="F:exonuclease activity"/>
    <property type="evidence" value="ECO:0007669"/>
    <property type="project" value="UniProtKB-KW"/>
</dbReference>
<evidence type="ECO:0000256" key="3">
    <source>
        <dbReference type="ARBA" id="ARBA00022801"/>
    </source>
</evidence>
<evidence type="ECO:0000256" key="1">
    <source>
        <dbReference type="ARBA" id="ARBA00022722"/>
    </source>
</evidence>
<keyword evidence="1" id="KW-0540">Nuclease</keyword>
<name>A0A151XGA5_9HYME</name>
<gene>
    <name evidence="5" type="ORF">ALC60_01545</name>
</gene>
<dbReference type="Pfam" id="PF01771">
    <property type="entry name" value="Viral_alk_exo"/>
    <property type="match status" value="1"/>
</dbReference>
<dbReference type="GO" id="GO:0004519">
    <property type="term" value="F:endonuclease activity"/>
    <property type="evidence" value="ECO:0007669"/>
    <property type="project" value="UniProtKB-KW"/>
</dbReference>
<evidence type="ECO:0000313" key="5">
    <source>
        <dbReference type="EMBL" id="KYQ59429.1"/>
    </source>
</evidence>
<evidence type="ECO:0000313" key="6">
    <source>
        <dbReference type="Proteomes" id="UP000075809"/>
    </source>
</evidence>
<dbReference type="Proteomes" id="UP000075809">
    <property type="component" value="Unassembled WGS sequence"/>
</dbReference>
<dbReference type="PANTHER" id="PTHR39953:SF1">
    <property type="entry name" value="RE54151P"/>
    <property type="match status" value="1"/>
</dbReference>
<proteinExistence type="predicted"/>
<dbReference type="InterPro" id="IPR011604">
    <property type="entry name" value="PDDEXK-like_dom_sf"/>
</dbReference>
<keyword evidence="4" id="KW-0269">Exonuclease</keyword>
<keyword evidence="3" id="KW-0378">Hydrolase</keyword>
<dbReference type="AlphaFoldDB" id="A0A151XGA5"/>